<dbReference type="EMBL" id="BAABHX010000003">
    <property type="protein sequence ID" value="GAA5091655.1"/>
    <property type="molecule type" value="Genomic_DNA"/>
</dbReference>
<proteinExistence type="predicted"/>
<reference evidence="2" key="1">
    <citation type="journal article" date="2019" name="Int. J. Syst. Evol. Microbiol.">
        <title>The Global Catalogue of Microorganisms (GCM) 10K type strain sequencing project: providing services to taxonomists for standard genome sequencing and annotation.</title>
        <authorList>
            <consortium name="The Broad Institute Genomics Platform"/>
            <consortium name="The Broad Institute Genome Sequencing Center for Infectious Disease"/>
            <person name="Wu L."/>
            <person name="Ma J."/>
        </authorList>
    </citation>
    <scope>NUCLEOTIDE SEQUENCE [LARGE SCALE GENOMIC DNA]</scope>
    <source>
        <strain evidence="2">JCM 18019</strain>
    </source>
</reference>
<organism evidence="1 2">
    <name type="scientific">Chryseobacterium ginsengisoli</name>
    <dbReference type="NCBI Taxonomy" id="363853"/>
    <lineage>
        <taxon>Bacteria</taxon>
        <taxon>Pseudomonadati</taxon>
        <taxon>Bacteroidota</taxon>
        <taxon>Flavobacteriia</taxon>
        <taxon>Flavobacteriales</taxon>
        <taxon>Weeksellaceae</taxon>
        <taxon>Chryseobacterium group</taxon>
        <taxon>Chryseobacterium</taxon>
    </lineage>
</organism>
<evidence type="ECO:0008006" key="3">
    <source>
        <dbReference type="Google" id="ProtNLM"/>
    </source>
</evidence>
<keyword evidence="2" id="KW-1185">Reference proteome</keyword>
<comment type="caution">
    <text evidence="1">The sequence shown here is derived from an EMBL/GenBank/DDBJ whole genome shotgun (WGS) entry which is preliminary data.</text>
</comment>
<dbReference type="RefSeq" id="WP_345203016.1">
    <property type="nucleotide sequence ID" value="NZ_BAABHX010000003.1"/>
</dbReference>
<gene>
    <name evidence="1" type="ORF">GCM10023210_19410</name>
</gene>
<accession>A0ABP9MAY7</accession>
<dbReference type="Proteomes" id="UP001500353">
    <property type="component" value="Unassembled WGS sequence"/>
</dbReference>
<name>A0ABP9MAY7_9FLAO</name>
<evidence type="ECO:0000313" key="2">
    <source>
        <dbReference type="Proteomes" id="UP001500353"/>
    </source>
</evidence>
<sequence>MKNLLVEYSFSPGLYDEIRRMELEVYDDFSYKLIFNWYKKYREGDIFDIEDAKTYRRENIFNDFIPEQIKYTLESLISFSNFELKTFYPELTESQKKEYTPLDVRHENYHFHRLGNRYWINVSPYIFKKEFLKTEQELLFGRFHEEITIWLDGVYDKLIQNDGAL</sequence>
<protein>
    <recommendedName>
        <fullName evidence="3">Transposase</fullName>
    </recommendedName>
</protein>
<evidence type="ECO:0000313" key="1">
    <source>
        <dbReference type="EMBL" id="GAA5091655.1"/>
    </source>
</evidence>